<dbReference type="GO" id="GO:0006949">
    <property type="term" value="P:syncytium formation"/>
    <property type="evidence" value="ECO:0007669"/>
    <property type="project" value="TreeGrafter"/>
</dbReference>
<dbReference type="CDD" id="cd22275">
    <property type="entry name" value="DPBB_EXPB_N"/>
    <property type="match status" value="1"/>
</dbReference>
<dbReference type="PROSITE" id="PS50843">
    <property type="entry name" value="EXPANSIN_CBD"/>
    <property type="match status" value="1"/>
</dbReference>
<dbReference type="Pfam" id="PF03330">
    <property type="entry name" value="DPBB_1"/>
    <property type="match status" value="1"/>
</dbReference>
<protein>
    <recommendedName>
        <fullName evidence="9">Expansin-like EG45 domain-containing protein</fullName>
    </recommendedName>
</protein>
<dbReference type="PRINTS" id="PR00829">
    <property type="entry name" value="LOLP1ALLERGN"/>
</dbReference>
<dbReference type="Pfam" id="PF01357">
    <property type="entry name" value="Expansin_C"/>
    <property type="match status" value="1"/>
</dbReference>
<dbReference type="Gene3D" id="2.60.40.760">
    <property type="entry name" value="Expansin, cellulose-binding-like domain"/>
    <property type="match status" value="1"/>
</dbReference>
<dbReference type="EMBL" id="CM017326">
    <property type="protein sequence ID" value="KAE8075912.1"/>
    <property type="molecule type" value="Genomic_DNA"/>
</dbReference>
<dbReference type="InterPro" id="IPR009009">
    <property type="entry name" value="RlpA-like_DPBB"/>
</dbReference>
<dbReference type="FunFam" id="2.40.40.10:FF:000004">
    <property type="entry name" value="Expansin B3"/>
    <property type="match status" value="1"/>
</dbReference>
<dbReference type="Gene3D" id="2.40.40.10">
    <property type="entry name" value="RlpA-like domain"/>
    <property type="match status" value="1"/>
</dbReference>
<dbReference type="PANTHER" id="PTHR31692:SF5">
    <property type="entry name" value="EXPANSIN-B3"/>
    <property type="match status" value="1"/>
</dbReference>
<gene>
    <name evidence="7" type="ORF">FH972_014593</name>
</gene>
<evidence type="ECO:0000313" key="8">
    <source>
        <dbReference type="Proteomes" id="UP000327013"/>
    </source>
</evidence>
<dbReference type="SUPFAM" id="SSF50685">
    <property type="entry name" value="Barwin-like endoglucanases"/>
    <property type="match status" value="1"/>
</dbReference>
<dbReference type="InterPro" id="IPR007118">
    <property type="entry name" value="Expan_Lol_pI"/>
</dbReference>
<dbReference type="InterPro" id="IPR036749">
    <property type="entry name" value="Expansin_CBD_sf"/>
</dbReference>
<sequence length="265" mass="28608">MLLLCRRDSARSFCLWASLVLLINSLQVASAALDIHWYPATATWYGSPEGDGSDGGACGYGTLVDVKPLKARVSAVSPVLFKKGQGCGECFKVKCKDKSICSRRAVTVIVTDECPGGPCGNGNTHFDLSGAAFGRMAIAGEGGSLRNRGQLQVVYRRTVCKYRGKSIGFHINEGSTNYWLSIQAQFMDGDGDVGSMHIKQANSEDWLEMTHVWGANWCFNGGPLQGPFSVKITTLTTGKSLAAKDVIPGNWSPTSTYFSRLKFLS</sequence>
<organism evidence="7 8">
    <name type="scientific">Carpinus fangiana</name>
    <dbReference type="NCBI Taxonomy" id="176857"/>
    <lineage>
        <taxon>Eukaryota</taxon>
        <taxon>Viridiplantae</taxon>
        <taxon>Streptophyta</taxon>
        <taxon>Embryophyta</taxon>
        <taxon>Tracheophyta</taxon>
        <taxon>Spermatophyta</taxon>
        <taxon>Magnoliopsida</taxon>
        <taxon>eudicotyledons</taxon>
        <taxon>Gunneridae</taxon>
        <taxon>Pentapetalae</taxon>
        <taxon>rosids</taxon>
        <taxon>fabids</taxon>
        <taxon>Fagales</taxon>
        <taxon>Betulaceae</taxon>
        <taxon>Carpinus</taxon>
    </lineage>
</organism>
<evidence type="ECO:0008006" key="9">
    <source>
        <dbReference type="Google" id="ProtNLM"/>
    </source>
</evidence>
<evidence type="ECO:0000259" key="6">
    <source>
        <dbReference type="PROSITE" id="PS50843"/>
    </source>
</evidence>
<evidence type="ECO:0000256" key="3">
    <source>
        <dbReference type="RuleBase" id="RU003460"/>
    </source>
</evidence>
<reference evidence="7 8" key="1">
    <citation type="submission" date="2019-06" db="EMBL/GenBank/DDBJ databases">
        <title>A chromosomal-level reference genome of Carpinus fangiana (Coryloideae, Betulaceae).</title>
        <authorList>
            <person name="Yang X."/>
            <person name="Wang Z."/>
            <person name="Zhang L."/>
            <person name="Hao G."/>
            <person name="Liu J."/>
            <person name="Yang Y."/>
        </authorList>
    </citation>
    <scope>NUCLEOTIDE SEQUENCE [LARGE SCALE GENOMIC DNA]</scope>
    <source>
        <strain evidence="7">Cfa_2016G</strain>
        <tissue evidence="7">Leaf</tissue>
    </source>
</reference>
<feature type="domain" description="Expansin-like CBD" evidence="6">
    <location>
        <begin position="178"/>
        <end position="259"/>
    </location>
</feature>
<dbReference type="PRINTS" id="PR01225">
    <property type="entry name" value="EXPANSNFAMLY"/>
</dbReference>
<feature type="signal peptide" evidence="4">
    <location>
        <begin position="1"/>
        <end position="31"/>
    </location>
</feature>
<evidence type="ECO:0000256" key="2">
    <source>
        <dbReference type="ARBA" id="ARBA00022525"/>
    </source>
</evidence>
<dbReference type="Proteomes" id="UP000327013">
    <property type="component" value="Chromosome 6"/>
</dbReference>
<dbReference type="SMART" id="SM00837">
    <property type="entry name" value="DPBB_1"/>
    <property type="match status" value="1"/>
</dbReference>
<proteinExistence type="inferred from homology"/>
<dbReference type="InterPro" id="IPR007117">
    <property type="entry name" value="Expansin_CBD"/>
</dbReference>
<comment type="similarity">
    <text evidence="3">Belongs to the expansin family.</text>
</comment>
<dbReference type="PANTHER" id="PTHR31692">
    <property type="entry name" value="EXPANSIN-B3"/>
    <property type="match status" value="1"/>
</dbReference>
<dbReference type="InterPro" id="IPR005795">
    <property type="entry name" value="LolPI"/>
</dbReference>
<feature type="chain" id="PRO_5024269916" description="Expansin-like EG45 domain-containing protein" evidence="4">
    <location>
        <begin position="32"/>
        <end position="265"/>
    </location>
</feature>
<evidence type="ECO:0000256" key="1">
    <source>
        <dbReference type="ARBA" id="ARBA00004613"/>
    </source>
</evidence>
<dbReference type="GO" id="GO:0009506">
    <property type="term" value="C:plasmodesma"/>
    <property type="evidence" value="ECO:0007669"/>
    <property type="project" value="TreeGrafter"/>
</dbReference>
<keyword evidence="8" id="KW-1185">Reference proteome</keyword>
<keyword evidence="4" id="KW-0732">Signal</keyword>
<dbReference type="OrthoDB" id="406505at2759"/>
<evidence type="ECO:0000259" key="5">
    <source>
        <dbReference type="PROSITE" id="PS50842"/>
    </source>
</evidence>
<keyword evidence="2" id="KW-0964">Secreted</keyword>
<name>A0A5N6RAG6_9ROSI</name>
<dbReference type="SUPFAM" id="SSF49590">
    <property type="entry name" value="PHL pollen allergen"/>
    <property type="match status" value="1"/>
</dbReference>
<feature type="domain" description="Expansin-like EG45" evidence="5">
    <location>
        <begin position="55"/>
        <end position="165"/>
    </location>
</feature>
<evidence type="ECO:0000256" key="4">
    <source>
        <dbReference type="SAM" id="SignalP"/>
    </source>
</evidence>
<accession>A0A5N6RAG6</accession>
<dbReference type="InterPro" id="IPR036908">
    <property type="entry name" value="RlpA-like_sf"/>
</dbReference>
<dbReference type="AlphaFoldDB" id="A0A5N6RAG6"/>
<dbReference type="PROSITE" id="PS50842">
    <property type="entry name" value="EXPANSIN_EG45"/>
    <property type="match status" value="1"/>
</dbReference>
<comment type="subcellular location">
    <subcellularLocation>
        <location evidence="1">Secreted</location>
    </subcellularLocation>
</comment>
<dbReference type="GO" id="GO:0005576">
    <property type="term" value="C:extracellular region"/>
    <property type="evidence" value="ECO:0007669"/>
    <property type="project" value="UniProtKB-SubCell"/>
</dbReference>
<dbReference type="InterPro" id="IPR007112">
    <property type="entry name" value="Expansin/allergen_DPBB_dom"/>
</dbReference>
<evidence type="ECO:0000313" key="7">
    <source>
        <dbReference type="EMBL" id="KAE8075912.1"/>
    </source>
</evidence>